<name>A0A267E9Z3_9PLAT</name>
<keyword evidence="3" id="KW-1185">Reference proteome</keyword>
<proteinExistence type="predicted"/>
<organism evidence="2 3">
    <name type="scientific">Macrostomum lignano</name>
    <dbReference type="NCBI Taxonomy" id="282301"/>
    <lineage>
        <taxon>Eukaryota</taxon>
        <taxon>Metazoa</taxon>
        <taxon>Spiralia</taxon>
        <taxon>Lophotrochozoa</taxon>
        <taxon>Platyhelminthes</taxon>
        <taxon>Rhabditophora</taxon>
        <taxon>Macrostomorpha</taxon>
        <taxon>Macrostomida</taxon>
        <taxon>Macrostomidae</taxon>
        <taxon>Macrostomum</taxon>
    </lineage>
</organism>
<evidence type="ECO:0000256" key="1">
    <source>
        <dbReference type="SAM" id="Phobius"/>
    </source>
</evidence>
<reference evidence="2 3" key="1">
    <citation type="submission" date="2017-06" db="EMBL/GenBank/DDBJ databases">
        <title>A platform for efficient transgenesis in Macrostomum lignano, a flatworm model organism for stem cell research.</title>
        <authorList>
            <person name="Berezikov E."/>
        </authorList>
    </citation>
    <scope>NUCLEOTIDE SEQUENCE [LARGE SCALE GENOMIC DNA]</scope>
    <source>
        <strain evidence="2">DV1</strain>
        <tissue evidence="2">Whole organism</tissue>
    </source>
</reference>
<feature type="transmembrane region" description="Helical" evidence="1">
    <location>
        <begin position="55"/>
        <end position="74"/>
    </location>
</feature>
<sequence>MRDSALFLFVKIKNGVIEDIDKESMSYPHSLATGDFGPVKEPGNDVEQFDGRIEVAAFVFTCLVMALVFGLVYWNRARQTARTTLPIGL</sequence>
<keyword evidence="1" id="KW-0812">Transmembrane</keyword>
<comment type="caution">
    <text evidence="2">The sequence shown here is derived from an EMBL/GenBank/DDBJ whole genome shotgun (WGS) entry which is preliminary data.</text>
</comment>
<keyword evidence="1" id="KW-1133">Transmembrane helix</keyword>
<dbReference type="AlphaFoldDB" id="A0A267E9Z3"/>
<accession>A0A267E9Z3</accession>
<keyword evidence="1" id="KW-0472">Membrane</keyword>
<dbReference type="Proteomes" id="UP000215902">
    <property type="component" value="Unassembled WGS sequence"/>
</dbReference>
<dbReference type="EMBL" id="NIVC01002387">
    <property type="protein sequence ID" value="PAA58328.1"/>
    <property type="molecule type" value="Genomic_DNA"/>
</dbReference>
<evidence type="ECO:0000313" key="2">
    <source>
        <dbReference type="EMBL" id="PAA58328.1"/>
    </source>
</evidence>
<gene>
    <name evidence="2" type="ORF">BOX15_Mlig007461g1</name>
</gene>
<evidence type="ECO:0000313" key="3">
    <source>
        <dbReference type="Proteomes" id="UP000215902"/>
    </source>
</evidence>
<protein>
    <submittedName>
        <fullName evidence="2">Uncharacterized protein</fullName>
    </submittedName>
</protein>